<accession>A0AA40KC48</accession>
<keyword evidence="2" id="KW-1185">Reference proteome</keyword>
<organism evidence="1 2">
    <name type="scientific">Schizothecium vesticola</name>
    <dbReference type="NCBI Taxonomy" id="314040"/>
    <lineage>
        <taxon>Eukaryota</taxon>
        <taxon>Fungi</taxon>
        <taxon>Dikarya</taxon>
        <taxon>Ascomycota</taxon>
        <taxon>Pezizomycotina</taxon>
        <taxon>Sordariomycetes</taxon>
        <taxon>Sordariomycetidae</taxon>
        <taxon>Sordariales</taxon>
        <taxon>Schizotheciaceae</taxon>
        <taxon>Schizothecium</taxon>
    </lineage>
</organism>
<comment type="caution">
    <text evidence="1">The sequence shown here is derived from an EMBL/GenBank/DDBJ whole genome shotgun (WGS) entry which is preliminary data.</text>
</comment>
<evidence type="ECO:0000313" key="1">
    <source>
        <dbReference type="EMBL" id="KAK0753764.1"/>
    </source>
</evidence>
<proteinExistence type="predicted"/>
<gene>
    <name evidence="1" type="ORF">B0T18DRAFT_22314</name>
</gene>
<dbReference type="EMBL" id="JAUKUD010000001">
    <property type="protein sequence ID" value="KAK0753764.1"/>
    <property type="molecule type" value="Genomic_DNA"/>
</dbReference>
<name>A0AA40KC48_9PEZI</name>
<evidence type="ECO:0000313" key="2">
    <source>
        <dbReference type="Proteomes" id="UP001172155"/>
    </source>
</evidence>
<protein>
    <submittedName>
        <fullName evidence="1">Uncharacterized protein</fullName>
    </submittedName>
</protein>
<sequence>MPVQCDGTTGDGGRRLFVLFANLTYEVDFTQNTTEYTGNVVRHPILGTVTESAPLLCVPAYSITKVDIVHNGSHTLSVTPSLGAQNRTLPSVSPWKLLDAPLKSYNNRIENIQRTRYEGLSLNISGVPVDVEAPMSDALFSQTIPGVTQVSSLLVPENLRSKSRNLSRL</sequence>
<reference evidence="1" key="1">
    <citation type="submission" date="2023-06" db="EMBL/GenBank/DDBJ databases">
        <title>Genome-scale phylogeny and comparative genomics of the fungal order Sordariales.</title>
        <authorList>
            <consortium name="Lawrence Berkeley National Laboratory"/>
            <person name="Hensen N."/>
            <person name="Bonometti L."/>
            <person name="Westerberg I."/>
            <person name="Brannstrom I.O."/>
            <person name="Guillou S."/>
            <person name="Cros-Aarteil S."/>
            <person name="Calhoun S."/>
            <person name="Haridas S."/>
            <person name="Kuo A."/>
            <person name="Mondo S."/>
            <person name="Pangilinan J."/>
            <person name="Riley R."/>
            <person name="LaButti K."/>
            <person name="Andreopoulos B."/>
            <person name="Lipzen A."/>
            <person name="Chen C."/>
            <person name="Yanf M."/>
            <person name="Daum C."/>
            <person name="Ng V."/>
            <person name="Clum A."/>
            <person name="Steindorff A."/>
            <person name="Ohm R."/>
            <person name="Martin F."/>
            <person name="Silar P."/>
            <person name="Natvig D."/>
            <person name="Lalanne C."/>
            <person name="Gautier V."/>
            <person name="Ament-velasquez S.L."/>
            <person name="Kruys A."/>
            <person name="Hutchinson M.I."/>
            <person name="Powell A.J."/>
            <person name="Barry K."/>
            <person name="Miller A.N."/>
            <person name="Grigoriev I.V."/>
            <person name="Debuchy R."/>
            <person name="Gladieux P."/>
            <person name="Thoren M.H."/>
            <person name="Johannesson H."/>
        </authorList>
    </citation>
    <scope>NUCLEOTIDE SEQUENCE</scope>
    <source>
        <strain evidence="1">SMH3187-1</strain>
    </source>
</reference>
<dbReference type="AlphaFoldDB" id="A0AA40KC48"/>
<dbReference type="Proteomes" id="UP001172155">
    <property type="component" value="Unassembled WGS sequence"/>
</dbReference>